<proteinExistence type="predicted"/>
<feature type="domain" description="PRELI/MSF1" evidence="2">
    <location>
        <begin position="1"/>
        <end position="170"/>
    </location>
</feature>
<reference evidence="3" key="1">
    <citation type="submission" date="2020-11" db="EMBL/GenBank/DDBJ databases">
        <authorList>
            <consortium name="DOE Joint Genome Institute"/>
            <person name="Ahrendt S."/>
            <person name="Riley R."/>
            <person name="Andreopoulos W."/>
            <person name="Labutti K."/>
            <person name="Pangilinan J."/>
            <person name="Ruiz-Duenas F.J."/>
            <person name="Barrasa J.M."/>
            <person name="Sanchez-Garcia M."/>
            <person name="Camarero S."/>
            <person name="Miyauchi S."/>
            <person name="Serrano A."/>
            <person name="Linde D."/>
            <person name="Babiker R."/>
            <person name="Drula E."/>
            <person name="Ayuso-Fernandez I."/>
            <person name="Pacheco R."/>
            <person name="Padilla G."/>
            <person name="Ferreira P."/>
            <person name="Barriuso J."/>
            <person name="Kellner H."/>
            <person name="Castanera R."/>
            <person name="Alfaro M."/>
            <person name="Ramirez L."/>
            <person name="Pisabarro A.G."/>
            <person name="Kuo A."/>
            <person name="Tritt A."/>
            <person name="Lipzen A."/>
            <person name="He G."/>
            <person name="Yan M."/>
            <person name="Ng V."/>
            <person name="Cullen D."/>
            <person name="Martin F."/>
            <person name="Rosso M.-N."/>
            <person name="Henrissat B."/>
            <person name="Hibbett D."/>
            <person name="Martinez A.T."/>
            <person name="Grigoriev I.V."/>
        </authorList>
    </citation>
    <scope>NUCLEOTIDE SEQUENCE</scope>
    <source>
        <strain evidence="3">CBS 247.69</strain>
    </source>
</reference>
<evidence type="ECO:0000259" key="2">
    <source>
        <dbReference type="PROSITE" id="PS50904"/>
    </source>
</evidence>
<protein>
    <submittedName>
        <fullName evidence="3">MSF1-domain-containing protein</fullName>
    </submittedName>
</protein>
<sequence length="214" mass="24131">MKFFSQSFLYDDPWSIVSLAFFLRYPNPYAAHVVSCDVISRTQTPSGSLLTTRLILKRGALPRWAPQGIVSRAESWVIEESEVDPHGKTVRCRTKNLDHVKVMQVEEWVMFRQTSEGKTLQTTEARILSGFGWGLTKRIENHGLTRFKANVQRSREGVSLILSLLRQSRLQPMTLGGQESLPTSQSAGSDSDSSCTQNNTWSRLKSWLNSPSPT</sequence>
<dbReference type="Pfam" id="PF04707">
    <property type="entry name" value="PRELI"/>
    <property type="match status" value="1"/>
</dbReference>
<dbReference type="OrthoDB" id="341300at2759"/>
<feature type="compositionally biased region" description="Low complexity" evidence="1">
    <location>
        <begin position="184"/>
        <end position="194"/>
    </location>
</feature>
<accession>A0A9P5XX47</accession>
<dbReference type="Proteomes" id="UP000807353">
    <property type="component" value="Unassembled WGS sequence"/>
</dbReference>
<evidence type="ECO:0000313" key="3">
    <source>
        <dbReference type="EMBL" id="KAF9458324.1"/>
    </source>
</evidence>
<dbReference type="InterPro" id="IPR006797">
    <property type="entry name" value="PRELI/MSF1_dom"/>
</dbReference>
<dbReference type="InterPro" id="IPR037365">
    <property type="entry name" value="Slowmo/Ups"/>
</dbReference>
<dbReference type="AlphaFoldDB" id="A0A9P5XX47"/>
<keyword evidence="4" id="KW-1185">Reference proteome</keyword>
<organism evidence="3 4">
    <name type="scientific">Collybia nuda</name>
    <dbReference type="NCBI Taxonomy" id="64659"/>
    <lineage>
        <taxon>Eukaryota</taxon>
        <taxon>Fungi</taxon>
        <taxon>Dikarya</taxon>
        <taxon>Basidiomycota</taxon>
        <taxon>Agaricomycotina</taxon>
        <taxon>Agaricomycetes</taxon>
        <taxon>Agaricomycetidae</taxon>
        <taxon>Agaricales</taxon>
        <taxon>Tricholomatineae</taxon>
        <taxon>Clitocybaceae</taxon>
        <taxon>Collybia</taxon>
    </lineage>
</organism>
<dbReference type="PANTHER" id="PTHR11158">
    <property type="entry name" value="MSF1/PX19 RELATED"/>
    <property type="match status" value="1"/>
</dbReference>
<name>A0A9P5XX47_9AGAR</name>
<comment type="caution">
    <text evidence="3">The sequence shown here is derived from an EMBL/GenBank/DDBJ whole genome shotgun (WGS) entry which is preliminary data.</text>
</comment>
<dbReference type="PROSITE" id="PS50904">
    <property type="entry name" value="PRELI_MSF1"/>
    <property type="match status" value="1"/>
</dbReference>
<feature type="compositionally biased region" description="Polar residues" evidence="1">
    <location>
        <begin position="195"/>
        <end position="214"/>
    </location>
</feature>
<feature type="region of interest" description="Disordered" evidence="1">
    <location>
        <begin position="173"/>
        <end position="214"/>
    </location>
</feature>
<gene>
    <name evidence="3" type="ORF">BDZ94DRAFT_1270861</name>
</gene>
<evidence type="ECO:0000256" key="1">
    <source>
        <dbReference type="SAM" id="MobiDB-lite"/>
    </source>
</evidence>
<dbReference type="EMBL" id="MU150343">
    <property type="protein sequence ID" value="KAF9458324.1"/>
    <property type="molecule type" value="Genomic_DNA"/>
</dbReference>
<evidence type="ECO:0000313" key="4">
    <source>
        <dbReference type="Proteomes" id="UP000807353"/>
    </source>
</evidence>
<dbReference type="GO" id="GO:0005758">
    <property type="term" value="C:mitochondrial intermembrane space"/>
    <property type="evidence" value="ECO:0007669"/>
    <property type="project" value="InterPro"/>
</dbReference>